<keyword evidence="10" id="KW-0472">Membrane</keyword>
<proteinExistence type="inferred from homology"/>
<dbReference type="GO" id="GO:0007165">
    <property type="term" value="P:signal transduction"/>
    <property type="evidence" value="ECO:0007669"/>
    <property type="project" value="InterPro"/>
</dbReference>
<dbReference type="GO" id="GO:0005886">
    <property type="term" value="C:plasma membrane"/>
    <property type="evidence" value="ECO:0007669"/>
    <property type="project" value="TreeGrafter"/>
</dbReference>
<dbReference type="SUPFAM" id="SSF52200">
    <property type="entry name" value="Toll/Interleukin receptor TIR domain"/>
    <property type="match status" value="1"/>
</dbReference>
<dbReference type="Ensembl" id="ENSSFAT00005020615.1">
    <property type="protein sequence ID" value="ENSSFAP00005019829.1"/>
    <property type="gene ID" value="ENSSFAG00005010362.1"/>
</dbReference>
<dbReference type="SMART" id="SM00365">
    <property type="entry name" value="LRR_SD22"/>
    <property type="match status" value="6"/>
</dbReference>
<evidence type="ECO:0000256" key="9">
    <source>
        <dbReference type="ARBA" id="ARBA00022989"/>
    </source>
</evidence>
<keyword evidence="11" id="KW-0675">Receptor</keyword>
<evidence type="ECO:0000256" key="2">
    <source>
        <dbReference type="ARBA" id="ARBA00009634"/>
    </source>
</evidence>
<dbReference type="Gene3D" id="3.40.50.10140">
    <property type="entry name" value="Toll/interleukin-1 receptor homology (TIR) domain"/>
    <property type="match status" value="1"/>
</dbReference>
<dbReference type="SMART" id="SM00364">
    <property type="entry name" value="LRR_BAC"/>
    <property type="match status" value="5"/>
</dbReference>
<evidence type="ECO:0000256" key="13">
    <source>
        <dbReference type="ARBA" id="ARBA00023198"/>
    </source>
</evidence>
<keyword evidence="3" id="KW-0399">Innate immunity</keyword>
<keyword evidence="12" id="KW-0325">Glycoprotein</keyword>
<feature type="domain" description="TIR" evidence="14">
    <location>
        <begin position="768"/>
        <end position="909"/>
    </location>
</feature>
<dbReference type="InParanoid" id="A0A672H237"/>
<evidence type="ECO:0000256" key="5">
    <source>
        <dbReference type="ARBA" id="ARBA00022692"/>
    </source>
</evidence>
<dbReference type="AlphaFoldDB" id="A0A672H237"/>
<evidence type="ECO:0000259" key="14">
    <source>
        <dbReference type="PROSITE" id="PS50104"/>
    </source>
</evidence>
<dbReference type="FunFam" id="3.80.10.10:FF:000770">
    <property type="entry name" value="Uncharacterized protein"/>
    <property type="match status" value="1"/>
</dbReference>
<evidence type="ECO:0000256" key="3">
    <source>
        <dbReference type="ARBA" id="ARBA00022588"/>
    </source>
</evidence>
<dbReference type="SUPFAM" id="SSF52058">
    <property type="entry name" value="L domain-like"/>
    <property type="match status" value="2"/>
</dbReference>
<dbReference type="InterPro" id="IPR032675">
    <property type="entry name" value="LRR_dom_sf"/>
</dbReference>
<evidence type="ECO:0000313" key="15">
    <source>
        <dbReference type="Ensembl" id="ENSSFAP00005019829.1"/>
    </source>
</evidence>
<keyword evidence="13" id="KW-0395">Inflammatory response</keyword>
<reference evidence="15" key="3">
    <citation type="submission" date="2025-09" db="UniProtKB">
        <authorList>
            <consortium name="Ensembl"/>
        </authorList>
    </citation>
    <scope>IDENTIFICATION</scope>
</reference>
<evidence type="ECO:0000313" key="16">
    <source>
        <dbReference type="Proteomes" id="UP000472267"/>
    </source>
</evidence>
<evidence type="ECO:0000256" key="6">
    <source>
        <dbReference type="ARBA" id="ARBA00022729"/>
    </source>
</evidence>
<dbReference type="SMART" id="SM00255">
    <property type="entry name" value="TIR"/>
    <property type="match status" value="1"/>
</dbReference>
<organism evidence="15 16">
    <name type="scientific">Salarias fasciatus</name>
    <name type="common">Jewelled blenny</name>
    <name type="synonym">Blennius fasciatus</name>
    <dbReference type="NCBI Taxonomy" id="181472"/>
    <lineage>
        <taxon>Eukaryota</taxon>
        <taxon>Metazoa</taxon>
        <taxon>Chordata</taxon>
        <taxon>Craniata</taxon>
        <taxon>Vertebrata</taxon>
        <taxon>Euteleostomi</taxon>
        <taxon>Actinopterygii</taxon>
        <taxon>Neopterygii</taxon>
        <taxon>Teleostei</taxon>
        <taxon>Neoteleostei</taxon>
        <taxon>Acanthomorphata</taxon>
        <taxon>Ovalentaria</taxon>
        <taxon>Blenniimorphae</taxon>
        <taxon>Blenniiformes</taxon>
        <taxon>Blennioidei</taxon>
        <taxon>Blenniidae</taxon>
        <taxon>Salariinae</taxon>
        <taxon>Salarias</taxon>
    </lineage>
</organism>
<dbReference type="PROSITE" id="PS50104">
    <property type="entry name" value="TIR"/>
    <property type="match status" value="1"/>
</dbReference>
<dbReference type="InterPro" id="IPR003591">
    <property type="entry name" value="Leu-rich_rpt_typical-subtyp"/>
</dbReference>
<protein>
    <submittedName>
        <fullName evidence="15">Toll-like receptor 13</fullName>
    </submittedName>
</protein>
<keyword evidence="16" id="KW-1185">Reference proteome</keyword>
<keyword evidence="9" id="KW-1133">Transmembrane helix</keyword>
<dbReference type="CTD" id="403135"/>
<evidence type="ECO:0000256" key="12">
    <source>
        <dbReference type="ARBA" id="ARBA00023180"/>
    </source>
</evidence>
<keyword evidence="4" id="KW-0433">Leucine-rich repeat</keyword>
<name>A0A672H237_SALFA</name>
<dbReference type="GO" id="GO:0006954">
    <property type="term" value="P:inflammatory response"/>
    <property type="evidence" value="ECO:0007669"/>
    <property type="project" value="UniProtKB-KW"/>
</dbReference>
<dbReference type="Proteomes" id="UP000472267">
    <property type="component" value="Chromosome 9"/>
</dbReference>
<dbReference type="GO" id="GO:0045087">
    <property type="term" value="P:innate immune response"/>
    <property type="evidence" value="ECO:0007669"/>
    <property type="project" value="UniProtKB-KW"/>
</dbReference>
<dbReference type="FunFam" id="3.40.50.10140:FF:000001">
    <property type="entry name" value="Toll-like receptor 2"/>
    <property type="match status" value="1"/>
</dbReference>
<evidence type="ECO:0000256" key="4">
    <source>
        <dbReference type="ARBA" id="ARBA00022614"/>
    </source>
</evidence>
<accession>A0A672H237</accession>
<reference evidence="15" key="1">
    <citation type="submission" date="2019-06" db="EMBL/GenBank/DDBJ databases">
        <authorList>
            <consortium name="Wellcome Sanger Institute Data Sharing"/>
        </authorList>
    </citation>
    <scope>NUCLEOTIDE SEQUENCE [LARGE SCALE GENOMIC DNA]</scope>
</reference>
<reference evidence="15" key="2">
    <citation type="submission" date="2025-08" db="UniProtKB">
        <authorList>
            <consortium name="Ensembl"/>
        </authorList>
    </citation>
    <scope>IDENTIFICATION</scope>
</reference>
<dbReference type="GeneID" id="115394613"/>
<dbReference type="InterPro" id="IPR001611">
    <property type="entry name" value="Leu-rich_rpt"/>
</dbReference>
<sequence length="928" mass="105978">MGFMVPACGFSLRSCRISDGVAICSVQKLTAIPLDIPSTVIGIDLTINRISKIKATDFMNLPKVIQLDLSRNDIQKIDGGAFAHMSSLEKINLNNNKLNTLQEGVFEGLSQLTELRMTKNSLKNVSSAAFKPMTSLKLLDLTRNQLKQVDLILQQLPHLQELYVSDNQLTTFQSWELSNSSLGLRYLDLSQNPLGVFNVTADVFPNLVWLTLGGTSRKHRMKFEVRNGTFLRSVSTLDISGLSMALDEVKTLLEMVNSSLTSLKMNGMKLKLSKLIGVSCSIPTLSRLMLRNNYLPTINSDLFQLCVNITELDLRGSKVRNITDDAFKSLRSLMILNLSHNNLSSVPAATRNLPTLQELDLSTCHINRLQCDDFANHTHLRQLNLYQNPIVHLRDCLFKDLQQLSTLKLQTSSLTTLNGAFKKRLPNLKNLSLNGNKITSINSEEFRGLTSLQNLSLHSNQIKKLNKRSFAGLTSLANLKLQQNEITEKQLETGAFDGLINLKRLDLTENKIKYKSSSTRKSPPFSDLPRLEELSVGLQGKRGWSYLPQNFLQGLSNLLSLNCRNMRLKSLRKDIFNFTPQLENLDINSNTLSDLSSELFSPIGNLKSLYLSRNYLKSLDFFTHANLSKLEFLQARMNQYSVFREEVIRSLPALVYVDIKGNSFTCDCDNEWFIQWVINDTQTQVVDAYNFQCNYPPSMKGKLLLNFDMQSCSRDTAFICFVTTTLATLCLMVVPSVYHFMKWQLVYTYYIFLAWLADTKHKNREVPHQYDAFISYNTHDEPWVIQELLPKMEGEQGWRLCLHHRDFEPGKSIIDNITEAIYSSRKTLCVISSGYLESEWCSREIQAASFRLFDEKKDVLILVFLEEIPASKLSSYFRMRKLLKRQTYLSWPRAGEHTGLFWEKLRQALQTGQELDEERFNLTVLDTE</sequence>
<comment type="subcellular location">
    <subcellularLocation>
        <location evidence="1">Membrane</location>
        <topology evidence="1">Single-pass type I membrane protein</topology>
    </subcellularLocation>
</comment>
<dbReference type="Gene3D" id="3.80.10.10">
    <property type="entry name" value="Ribonuclease Inhibitor"/>
    <property type="match status" value="4"/>
</dbReference>
<evidence type="ECO:0000256" key="7">
    <source>
        <dbReference type="ARBA" id="ARBA00022737"/>
    </source>
</evidence>
<keyword evidence="8" id="KW-0391">Immunity</keyword>
<dbReference type="FunFam" id="3.80.10.10:FF:001164">
    <property type="entry name" value="GH01279p"/>
    <property type="match status" value="1"/>
</dbReference>
<evidence type="ECO:0000256" key="1">
    <source>
        <dbReference type="ARBA" id="ARBA00004479"/>
    </source>
</evidence>
<dbReference type="InterPro" id="IPR035897">
    <property type="entry name" value="Toll_tir_struct_dom_sf"/>
</dbReference>
<keyword evidence="6" id="KW-0732">Signal</keyword>
<dbReference type="PROSITE" id="PS51450">
    <property type="entry name" value="LRR"/>
    <property type="match status" value="4"/>
</dbReference>
<dbReference type="Pfam" id="PF13855">
    <property type="entry name" value="LRR_8"/>
    <property type="match status" value="4"/>
</dbReference>
<evidence type="ECO:0000256" key="11">
    <source>
        <dbReference type="ARBA" id="ARBA00023170"/>
    </source>
</evidence>
<dbReference type="GO" id="GO:0038023">
    <property type="term" value="F:signaling receptor activity"/>
    <property type="evidence" value="ECO:0007669"/>
    <property type="project" value="TreeGrafter"/>
</dbReference>
<dbReference type="InterPro" id="IPR000157">
    <property type="entry name" value="TIR_dom"/>
</dbReference>
<evidence type="ECO:0000256" key="10">
    <source>
        <dbReference type="ARBA" id="ARBA00023136"/>
    </source>
</evidence>
<dbReference type="Pfam" id="PF01582">
    <property type="entry name" value="TIR"/>
    <property type="match status" value="1"/>
</dbReference>
<comment type="similarity">
    <text evidence="2">Belongs to the Toll-like receptor family.</text>
</comment>
<dbReference type="InterPro" id="IPR000483">
    <property type="entry name" value="Cys-rich_flank_reg_C"/>
</dbReference>
<dbReference type="SMART" id="SM00082">
    <property type="entry name" value="LRRCT"/>
    <property type="match status" value="1"/>
</dbReference>
<dbReference type="OMA" id="YSWELTN"/>
<dbReference type="SMART" id="SM00369">
    <property type="entry name" value="LRR_TYP"/>
    <property type="match status" value="17"/>
</dbReference>
<keyword evidence="5" id="KW-0812">Transmembrane</keyword>
<dbReference type="RefSeq" id="XP_029955817.1">
    <property type="nucleotide sequence ID" value="XM_030099957.1"/>
</dbReference>
<dbReference type="PANTHER" id="PTHR24365:SF522">
    <property type="entry name" value="LOW QUALITY PROTEIN: TOLL-LIKE RECEPTOR 13-RELATED"/>
    <property type="match status" value="1"/>
</dbReference>
<keyword evidence="7" id="KW-0677">Repeat</keyword>
<evidence type="ECO:0000256" key="8">
    <source>
        <dbReference type="ARBA" id="ARBA00022859"/>
    </source>
</evidence>
<dbReference type="PANTHER" id="PTHR24365">
    <property type="entry name" value="TOLL-LIKE RECEPTOR"/>
    <property type="match status" value="1"/>
</dbReference>
<gene>
    <name evidence="15" type="primary">LOC115394613</name>
</gene>